<organism evidence="2 3">
    <name type="scientific">Acetobacter cerevisiae</name>
    <dbReference type="NCBI Taxonomy" id="178900"/>
    <lineage>
        <taxon>Bacteria</taxon>
        <taxon>Pseudomonadati</taxon>
        <taxon>Pseudomonadota</taxon>
        <taxon>Alphaproteobacteria</taxon>
        <taxon>Acetobacterales</taxon>
        <taxon>Acetobacteraceae</taxon>
        <taxon>Acetobacter</taxon>
    </lineage>
</organism>
<evidence type="ECO:0000313" key="3">
    <source>
        <dbReference type="Proteomes" id="UP000075473"/>
    </source>
</evidence>
<comment type="caution">
    <text evidence="2">The sequence shown here is derived from an EMBL/GenBank/DDBJ whole genome shotgun (WGS) entry which is preliminary data.</text>
</comment>
<dbReference type="PROSITE" id="PS51257">
    <property type="entry name" value="PROKAR_LIPOPROTEIN"/>
    <property type="match status" value="1"/>
</dbReference>
<gene>
    <name evidence="2" type="ORF">AD928_09680</name>
</gene>
<proteinExistence type="predicted"/>
<dbReference type="AlphaFoldDB" id="A0A149Q6V4"/>
<dbReference type="RefSeq" id="WP_062250158.1">
    <property type="nucleotide sequence ID" value="NZ_LHZA01000150.1"/>
</dbReference>
<dbReference type="EMBL" id="LHZA01000150">
    <property type="protein sequence ID" value="KXU93078.1"/>
    <property type="molecule type" value="Genomic_DNA"/>
</dbReference>
<dbReference type="Pfam" id="PF05643">
    <property type="entry name" value="GNA1162-like"/>
    <property type="match status" value="1"/>
</dbReference>
<evidence type="ECO:0000256" key="1">
    <source>
        <dbReference type="SAM" id="SignalP"/>
    </source>
</evidence>
<feature type="signal peptide" evidence="1">
    <location>
        <begin position="1"/>
        <end position="29"/>
    </location>
</feature>
<accession>A0A149Q6V4</accession>
<sequence>MKLSHLARLCLCAALPLMTSACSTTTAKAPDYTAFRSARPRSILVLPPVNHTPDVNASNGLIAQMTHPLAEGGYYVVPVAVEIETFRQNGLDTPDDIMQAPAAKLQSVFGADAALYTTITAYGSVYQVLSSNTVVTATSKLVDLKTGSVLWSGSATANSSDVGDPQVAAGGIIGLLVTAAVKQAVHNLTDQSFDVAHVAAERLLRVGPPDGMLYGPRSVKYGTD</sequence>
<dbReference type="Proteomes" id="UP000075473">
    <property type="component" value="Unassembled WGS sequence"/>
</dbReference>
<feature type="chain" id="PRO_5007552008" description="Lipoprotein" evidence="1">
    <location>
        <begin position="30"/>
        <end position="224"/>
    </location>
</feature>
<protein>
    <recommendedName>
        <fullName evidence="4">Lipoprotein</fullName>
    </recommendedName>
</protein>
<dbReference type="InterPro" id="IPR008517">
    <property type="entry name" value="GNA1162-like"/>
</dbReference>
<dbReference type="Gene3D" id="3.40.50.10610">
    <property type="entry name" value="ABC-type transport auxiliary lipoprotein component"/>
    <property type="match status" value="1"/>
</dbReference>
<evidence type="ECO:0000313" key="2">
    <source>
        <dbReference type="EMBL" id="KXU93078.1"/>
    </source>
</evidence>
<dbReference type="PATRIC" id="fig|178900.5.peg.710"/>
<name>A0A149Q6V4_9PROT</name>
<reference evidence="2 3" key="1">
    <citation type="submission" date="2015-06" db="EMBL/GenBank/DDBJ databases">
        <title>Improved classification and identification of acetic acid bacteria using matrix-assisted laser desorption/ionization time-of-flight mass spectrometry; Gluconobacter nephelii and Gluconobacter uchimurae are later heterotypic synonyms of Gluconobacter japonicus and Gluconobacter oxydans, respectively.</title>
        <authorList>
            <person name="Li L."/>
            <person name="Cleenwerck I."/>
            <person name="De Vuyst L."/>
            <person name="Vandamme P."/>
        </authorList>
    </citation>
    <scope>NUCLEOTIDE SEQUENCE [LARGE SCALE GENOMIC DNA]</scope>
    <source>
        <strain evidence="2 3">LMG 1625</strain>
    </source>
</reference>
<evidence type="ECO:0008006" key="4">
    <source>
        <dbReference type="Google" id="ProtNLM"/>
    </source>
</evidence>
<keyword evidence="1" id="KW-0732">Signal</keyword>